<dbReference type="Proteomes" id="UP000269352">
    <property type="component" value="Unassembled WGS sequence"/>
</dbReference>
<gene>
    <name evidence="3" type="ORF">NO1_2178</name>
</gene>
<evidence type="ECO:0000256" key="2">
    <source>
        <dbReference type="RuleBase" id="RU362080"/>
    </source>
</evidence>
<evidence type="ECO:0000256" key="1">
    <source>
        <dbReference type="ARBA" id="ARBA00009981"/>
    </source>
</evidence>
<comment type="function">
    <text evidence="2">Antitoxin component of a type II toxin-antitoxin (TA) system.</text>
</comment>
<dbReference type="PANTHER" id="PTHR33713">
    <property type="entry name" value="ANTITOXIN YAFN-RELATED"/>
    <property type="match status" value="1"/>
</dbReference>
<dbReference type="PANTHER" id="PTHR33713:SF11">
    <property type="entry name" value="PREVENT-HOST-DEATH FAMILY PROTEIN"/>
    <property type="match status" value="1"/>
</dbReference>
<reference evidence="3 4" key="1">
    <citation type="journal article" date="2019" name="ISME J.">
        <title>Genome analyses of uncultured TG2/ZB3 bacteria in 'Margulisbacteria' specifically attached to ectosymbiotic spirochetes of protists in the termite gut.</title>
        <authorList>
            <person name="Utami Y.D."/>
            <person name="Kuwahara H."/>
            <person name="Igai K."/>
            <person name="Murakami T."/>
            <person name="Sugaya K."/>
            <person name="Morikawa T."/>
            <person name="Nagura Y."/>
            <person name="Yuki M."/>
            <person name="Deevong P."/>
            <person name="Inoue T."/>
            <person name="Kihara K."/>
            <person name="Lo N."/>
            <person name="Yamada A."/>
            <person name="Ohkuma M."/>
            <person name="Hongoh Y."/>
        </authorList>
    </citation>
    <scope>NUCLEOTIDE SEQUENCE [LARGE SCALE GENOMIC DNA]</scope>
    <source>
        <strain evidence="3">NkOx7-01</strain>
    </source>
</reference>
<keyword evidence="4" id="KW-1185">Reference proteome</keyword>
<name>A0A388TDT3_TERA1</name>
<dbReference type="InterPro" id="IPR036165">
    <property type="entry name" value="YefM-like_sf"/>
</dbReference>
<organism evidence="3 4">
    <name type="scientific">Termititenax aidoneus</name>
    <dbReference type="NCBI Taxonomy" id="2218524"/>
    <lineage>
        <taxon>Bacteria</taxon>
        <taxon>Bacillati</taxon>
        <taxon>Candidatus Margulisiibacteriota</taxon>
        <taxon>Candidatus Termititenacia</taxon>
        <taxon>Candidatus Termititenacales</taxon>
        <taxon>Candidatus Termititenacaceae</taxon>
        <taxon>Candidatus Termititenax</taxon>
    </lineage>
</organism>
<dbReference type="NCBIfam" id="TIGR01552">
    <property type="entry name" value="phd_fam"/>
    <property type="match status" value="1"/>
</dbReference>
<dbReference type="SUPFAM" id="SSF143120">
    <property type="entry name" value="YefM-like"/>
    <property type="match status" value="1"/>
</dbReference>
<sequence length="92" mass="10458">MSVNLREDVKPVSYIKTNAADMLDYVNERKNPVIVTQHGEARGVFLDIESYQNMINAMALLKLLQISEKAIEAGEVYDNAEVFAELKKRLRS</sequence>
<comment type="caution">
    <text evidence="3">The sequence shown here is derived from an EMBL/GenBank/DDBJ whole genome shotgun (WGS) entry which is preliminary data.</text>
</comment>
<dbReference type="InterPro" id="IPR051405">
    <property type="entry name" value="phD/YefM_antitoxin"/>
</dbReference>
<evidence type="ECO:0000313" key="4">
    <source>
        <dbReference type="Proteomes" id="UP000269352"/>
    </source>
</evidence>
<dbReference type="Gene3D" id="3.40.1620.10">
    <property type="entry name" value="YefM-like domain"/>
    <property type="match status" value="1"/>
</dbReference>
<dbReference type="Pfam" id="PF02604">
    <property type="entry name" value="PhdYeFM_antitox"/>
    <property type="match status" value="1"/>
</dbReference>
<protein>
    <recommendedName>
        <fullName evidence="2">Antitoxin</fullName>
    </recommendedName>
</protein>
<proteinExistence type="inferred from homology"/>
<comment type="similarity">
    <text evidence="1 2">Belongs to the phD/YefM antitoxin family.</text>
</comment>
<dbReference type="EMBL" id="BGZN01000166">
    <property type="protein sequence ID" value="GBR75128.1"/>
    <property type="molecule type" value="Genomic_DNA"/>
</dbReference>
<accession>A0A388TDT3</accession>
<dbReference type="InterPro" id="IPR006442">
    <property type="entry name" value="Antitoxin_Phd/YefM"/>
</dbReference>
<dbReference type="AlphaFoldDB" id="A0A388TDT3"/>
<evidence type="ECO:0000313" key="3">
    <source>
        <dbReference type="EMBL" id="GBR75128.1"/>
    </source>
</evidence>